<dbReference type="Gene3D" id="3.40.50.300">
    <property type="entry name" value="P-loop containing nucleotide triphosphate hydrolases"/>
    <property type="match status" value="1"/>
</dbReference>
<keyword evidence="1" id="KW-0813">Transport</keyword>
<proteinExistence type="predicted"/>
<dbReference type="GO" id="GO:0016887">
    <property type="term" value="F:ATP hydrolysis activity"/>
    <property type="evidence" value="ECO:0007669"/>
    <property type="project" value="InterPro"/>
</dbReference>
<keyword evidence="4" id="KW-0547">Nucleotide-binding</keyword>
<accession>A0A191UFF1</accession>
<sequence>MNTPVTTPASPYAIEVQNLTVGYGNNILMKDLNFTVNNGEIFVILGGSGCGKSSLLKNLFGLYQPLSGDVLIEGQNITAAQGSDRQKIMTSFGVMYQQGALFGSMNLLDNVTLFMQEYTQLTQDQMNLLARCKLDLVGLLPYETYMPSEISGGMQKRAAIARAMALDPKILFLDEPSAGLDPITSADLDQTIVDLSKNLGITFVIVSHELASIYAIADKVIMLDKTAKGIIAEGDPKVLRDTCTDPRVHQFFNRITTKGAV</sequence>
<dbReference type="InterPro" id="IPR017871">
    <property type="entry name" value="ABC_transporter-like_CS"/>
</dbReference>
<protein>
    <submittedName>
        <fullName evidence="7">Polyamine ABC transporter ATP-binding protein</fullName>
    </submittedName>
</protein>
<dbReference type="Proteomes" id="UP000078463">
    <property type="component" value="Chromosome"/>
</dbReference>
<dbReference type="PROSITE" id="PS50893">
    <property type="entry name" value="ABC_TRANSPORTER_2"/>
    <property type="match status" value="1"/>
</dbReference>
<keyword evidence="5 7" id="KW-0067">ATP-binding</keyword>
<dbReference type="SUPFAM" id="SSF52540">
    <property type="entry name" value="P-loop containing nucleoside triphosphate hydrolases"/>
    <property type="match status" value="1"/>
</dbReference>
<dbReference type="OrthoDB" id="9802264at2"/>
<feature type="domain" description="ABC transporter" evidence="6">
    <location>
        <begin position="14"/>
        <end position="252"/>
    </location>
</feature>
<evidence type="ECO:0000256" key="1">
    <source>
        <dbReference type="ARBA" id="ARBA00022448"/>
    </source>
</evidence>
<evidence type="ECO:0000256" key="4">
    <source>
        <dbReference type="ARBA" id="ARBA00022741"/>
    </source>
</evidence>
<evidence type="ECO:0000259" key="6">
    <source>
        <dbReference type="PROSITE" id="PS50893"/>
    </source>
</evidence>
<dbReference type="Pfam" id="PF00005">
    <property type="entry name" value="ABC_tran"/>
    <property type="match status" value="1"/>
</dbReference>
<name>A0A191UFF1_9BURK</name>
<dbReference type="PANTHER" id="PTHR43023">
    <property type="entry name" value="PROTEIN TRIGALACTOSYLDIACYLGLYCEROL 3, CHLOROPLASTIC"/>
    <property type="match status" value="1"/>
</dbReference>
<gene>
    <name evidence="7" type="ORF">A8O14_05780</name>
</gene>
<keyword evidence="8" id="KW-1185">Reference proteome</keyword>
<dbReference type="AlphaFoldDB" id="A0A191UFF1"/>
<dbReference type="InterPro" id="IPR027417">
    <property type="entry name" value="P-loop_NTPase"/>
</dbReference>
<dbReference type="EMBL" id="CP015922">
    <property type="protein sequence ID" value="ANI99631.1"/>
    <property type="molecule type" value="Genomic_DNA"/>
</dbReference>
<evidence type="ECO:0000256" key="3">
    <source>
        <dbReference type="ARBA" id="ARBA00022519"/>
    </source>
</evidence>
<dbReference type="GO" id="GO:0005524">
    <property type="term" value="F:ATP binding"/>
    <property type="evidence" value="ECO:0007669"/>
    <property type="project" value="UniProtKB-KW"/>
</dbReference>
<dbReference type="InterPro" id="IPR003593">
    <property type="entry name" value="AAA+_ATPase"/>
</dbReference>
<dbReference type="RefSeq" id="WP_068948643.1">
    <property type="nucleotide sequence ID" value="NZ_CP015922.1"/>
</dbReference>
<dbReference type="PROSITE" id="PS00211">
    <property type="entry name" value="ABC_TRANSPORTER_1"/>
    <property type="match status" value="1"/>
</dbReference>
<dbReference type="KEGG" id="pwu:A8O14_05780"/>
<organism evidence="7 8">
    <name type="scientific">Polynucleobacter wuianus</name>
    <dbReference type="NCBI Taxonomy" id="1743168"/>
    <lineage>
        <taxon>Bacteria</taxon>
        <taxon>Pseudomonadati</taxon>
        <taxon>Pseudomonadota</taxon>
        <taxon>Betaproteobacteria</taxon>
        <taxon>Burkholderiales</taxon>
        <taxon>Burkholderiaceae</taxon>
        <taxon>Polynucleobacter</taxon>
    </lineage>
</organism>
<evidence type="ECO:0000256" key="2">
    <source>
        <dbReference type="ARBA" id="ARBA00022475"/>
    </source>
</evidence>
<dbReference type="PANTHER" id="PTHR43023:SF3">
    <property type="entry name" value="PROTEIN TRIGALACTOSYLDIACYLGLYCEROL 3, CHLOROPLASTIC"/>
    <property type="match status" value="1"/>
</dbReference>
<dbReference type="InterPro" id="IPR003439">
    <property type="entry name" value="ABC_transporter-like_ATP-bd"/>
</dbReference>
<evidence type="ECO:0000256" key="5">
    <source>
        <dbReference type="ARBA" id="ARBA00022840"/>
    </source>
</evidence>
<reference evidence="8" key="1">
    <citation type="submission" date="2016-05" db="EMBL/GenBank/DDBJ databases">
        <title>Polynucleobacter sp. QLW-P1FAT50C-4 genome.</title>
        <authorList>
            <person name="Hahn M.W."/>
        </authorList>
    </citation>
    <scope>NUCLEOTIDE SEQUENCE [LARGE SCALE GENOMIC DNA]</scope>
    <source>
        <strain evidence="8">QLW-P1FAT50C-4</strain>
    </source>
</reference>
<dbReference type="SMART" id="SM00382">
    <property type="entry name" value="AAA"/>
    <property type="match status" value="1"/>
</dbReference>
<evidence type="ECO:0000313" key="8">
    <source>
        <dbReference type="Proteomes" id="UP000078463"/>
    </source>
</evidence>
<evidence type="ECO:0000313" key="7">
    <source>
        <dbReference type="EMBL" id="ANI99631.1"/>
    </source>
</evidence>
<keyword evidence="3" id="KW-0997">Cell inner membrane</keyword>
<keyword evidence="2" id="KW-1003">Cell membrane</keyword>
<dbReference type="STRING" id="1743168.A8O14_05780"/>
<keyword evidence="3" id="KW-0472">Membrane</keyword>